<protein>
    <recommendedName>
        <fullName evidence="4">Nucleopolyhedrovirus P10 family protein</fullName>
    </recommendedName>
</protein>
<organism evidence="2 3">
    <name type="scientific">Actinacidiphila yanglinensis</name>
    <dbReference type="NCBI Taxonomy" id="310779"/>
    <lineage>
        <taxon>Bacteria</taxon>
        <taxon>Bacillati</taxon>
        <taxon>Actinomycetota</taxon>
        <taxon>Actinomycetes</taxon>
        <taxon>Kitasatosporales</taxon>
        <taxon>Streptomycetaceae</taxon>
        <taxon>Actinacidiphila</taxon>
    </lineage>
</organism>
<accession>A0A1H5U2T9</accession>
<dbReference type="AlphaFoldDB" id="A0A1H5U2T9"/>
<evidence type="ECO:0000313" key="2">
    <source>
        <dbReference type="EMBL" id="SEF69353.1"/>
    </source>
</evidence>
<keyword evidence="3" id="KW-1185">Reference proteome</keyword>
<sequence>MDRLARTVREQVALGRLLPLGGPEDTAWITERAAVAALRAVCAALPGVRLGEVDVAALPDDAGVPEVPAAAPLGALPHQPLRIEARFEAAVDEPLPVAAERLRFALFAAAGDDGLGLPVHVVDLAVTGLLDGPVTPSAAVGGGSARKELEGTEGDDEAEAGQAIVQGTAEAAEAAAKAVPGVVRLTRRLAGHGGLRIRDTRPPVPPARHVQVQIATARSFRPLAVARETGAAVTTATTPGAPGPVTTAVIVTDIA</sequence>
<gene>
    <name evidence="2" type="ORF">SAMN05216223_101752</name>
</gene>
<dbReference type="Proteomes" id="UP000236754">
    <property type="component" value="Unassembled WGS sequence"/>
</dbReference>
<evidence type="ECO:0000313" key="3">
    <source>
        <dbReference type="Proteomes" id="UP000236754"/>
    </source>
</evidence>
<reference evidence="2 3" key="1">
    <citation type="submission" date="2016-10" db="EMBL/GenBank/DDBJ databases">
        <authorList>
            <person name="de Groot N.N."/>
        </authorList>
    </citation>
    <scope>NUCLEOTIDE SEQUENCE [LARGE SCALE GENOMIC DNA]</scope>
    <source>
        <strain evidence="2 3">CGMCC 4.2023</strain>
    </source>
</reference>
<name>A0A1H5U2T9_9ACTN</name>
<feature type="region of interest" description="Disordered" evidence="1">
    <location>
        <begin position="136"/>
        <end position="157"/>
    </location>
</feature>
<evidence type="ECO:0000256" key="1">
    <source>
        <dbReference type="SAM" id="MobiDB-lite"/>
    </source>
</evidence>
<evidence type="ECO:0008006" key="4">
    <source>
        <dbReference type="Google" id="ProtNLM"/>
    </source>
</evidence>
<dbReference type="EMBL" id="FNVU01000001">
    <property type="protein sequence ID" value="SEF69353.1"/>
    <property type="molecule type" value="Genomic_DNA"/>
</dbReference>
<dbReference type="RefSeq" id="WP_235031795.1">
    <property type="nucleotide sequence ID" value="NZ_FNVU01000001.1"/>
</dbReference>
<proteinExistence type="predicted"/>